<organism evidence="2 3">
    <name type="scientific">Clathrospora elynae</name>
    <dbReference type="NCBI Taxonomy" id="706981"/>
    <lineage>
        <taxon>Eukaryota</taxon>
        <taxon>Fungi</taxon>
        <taxon>Dikarya</taxon>
        <taxon>Ascomycota</taxon>
        <taxon>Pezizomycotina</taxon>
        <taxon>Dothideomycetes</taxon>
        <taxon>Pleosporomycetidae</taxon>
        <taxon>Pleosporales</taxon>
        <taxon>Diademaceae</taxon>
        <taxon>Clathrospora</taxon>
    </lineage>
</organism>
<dbReference type="OrthoDB" id="5396546at2759"/>
<evidence type="ECO:0000259" key="1">
    <source>
        <dbReference type="Pfam" id="PF26528"/>
    </source>
</evidence>
<protein>
    <recommendedName>
        <fullName evidence="1">SnoaL-like domain-containing protein</fullName>
    </recommendedName>
</protein>
<accession>A0A6A5ST69</accession>
<dbReference type="Proteomes" id="UP000800038">
    <property type="component" value="Unassembled WGS sequence"/>
</dbReference>
<dbReference type="AlphaFoldDB" id="A0A6A5ST69"/>
<proteinExistence type="predicted"/>
<sequence>MAVRPLPTADTIAQIKHTYRIYRHTQDLDRKGLFFSPGCLQICRPTPSYAATTRDQIVQYLKDAAQGRVPVETPSAVPICLNVTSTPAKPAKGKAVYTIRPLKASEFDFSTDAITAPIGLNVEVLKQKAMQEKWVGMRVDLWDEGGEKEGGLLVKVQYWWRFEQVPEHERVLDETEGKGWRQCLHDIMYLGPRDGSEGGNGVKILE</sequence>
<reference evidence="2" key="1">
    <citation type="journal article" date="2020" name="Stud. Mycol.">
        <title>101 Dothideomycetes genomes: a test case for predicting lifestyles and emergence of pathogens.</title>
        <authorList>
            <person name="Haridas S."/>
            <person name="Albert R."/>
            <person name="Binder M."/>
            <person name="Bloem J."/>
            <person name="Labutti K."/>
            <person name="Salamov A."/>
            <person name="Andreopoulos B."/>
            <person name="Baker S."/>
            <person name="Barry K."/>
            <person name="Bills G."/>
            <person name="Bluhm B."/>
            <person name="Cannon C."/>
            <person name="Castanera R."/>
            <person name="Culley D."/>
            <person name="Daum C."/>
            <person name="Ezra D."/>
            <person name="Gonzalez J."/>
            <person name="Henrissat B."/>
            <person name="Kuo A."/>
            <person name="Liang C."/>
            <person name="Lipzen A."/>
            <person name="Lutzoni F."/>
            <person name="Magnuson J."/>
            <person name="Mondo S."/>
            <person name="Nolan M."/>
            <person name="Ohm R."/>
            <person name="Pangilinan J."/>
            <person name="Park H.-J."/>
            <person name="Ramirez L."/>
            <person name="Alfaro M."/>
            <person name="Sun H."/>
            <person name="Tritt A."/>
            <person name="Yoshinaga Y."/>
            <person name="Zwiers L.-H."/>
            <person name="Turgeon B."/>
            <person name="Goodwin S."/>
            <person name="Spatafora J."/>
            <person name="Crous P."/>
            <person name="Grigoriev I."/>
        </authorList>
    </citation>
    <scope>NUCLEOTIDE SEQUENCE</scope>
    <source>
        <strain evidence="2">CBS 161.51</strain>
    </source>
</reference>
<keyword evidence="3" id="KW-1185">Reference proteome</keyword>
<dbReference type="EMBL" id="ML976029">
    <property type="protein sequence ID" value="KAF1943020.1"/>
    <property type="molecule type" value="Genomic_DNA"/>
</dbReference>
<evidence type="ECO:0000313" key="3">
    <source>
        <dbReference type="Proteomes" id="UP000800038"/>
    </source>
</evidence>
<name>A0A6A5ST69_9PLEO</name>
<dbReference type="InterPro" id="IPR058931">
    <property type="entry name" value="SnoaL_6"/>
</dbReference>
<gene>
    <name evidence="2" type="ORF">EJ02DRAFT_453741</name>
</gene>
<feature type="domain" description="SnoaL-like" evidence="1">
    <location>
        <begin position="8"/>
        <end position="197"/>
    </location>
</feature>
<dbReference type="Pfam" id="PF26528">
    <property type="entry name" value="SnoaL_6"/>
    <property type="match status" value="1"/>
</dbReference>
<evidence type="ECO:0000313" key="2">
    <source>
        <dbReference type="EMBL" id="KAF1943020.1"/>
    </source>
</evidence>